<organism evidence="6">
    <name type="scientific">marine sediment metagenome</name>
    <dbReference type="NCBI Taxonomy" id="412755"/>
    <lineage>
        <taxon>unclassified sequences</taxon>
        <taxon>metagenomes</taxon>
        <taxon>ecological metagenomes</taxon>
    </lineage>
</organism>
<dbReference type="Pfam" id="PF00884">
    <property type="entry name" value="Sulfatase"/>
    <property type="match status" value="1"/>
</dbReference>
<dbReference type="PANTHER" id="PTHR42693:SF33">
    <property type="entry name" value="ARYLSULFATASE"/>
    <property type="match status" value="1"/>
</dbReference>
<protein>
    <recommendedName>
        <fullName evidence="5">Sulfatase N-terminal domain-containing protein</fullName>
    </recommendedName>
</protein>
<evidence type="ECO:0000256" key="1">
    <source>
        <dbReference type="ARBA" id="ARBA00008779"/>
    </source>
</evidence>
<dbReference type="PANTHER" id="PTHR42693">
    <property type="entry name" value="ARYLSULFATASE FAMILY MEMBER"/>
    <property type="match status" value="1"/>
</dbReference>
<feature type="domain" description="Sulfatase N-terminal" evidence="5">
    <location>
        <begin position="1"/>
        <end position="277"/>
    </location>
</feature>
<dbReference type="Gene3D" id="3.40.720.10">
    <property type="entry name" value="Alkaline Phosphatase, subunit A"/>
    <property type="match status" value="1"/>
</dbReference>
<dbReference type="InterPro" id="IPR017850">
    <property type="entry name" value="Alkaline_phosphatase_core_sf"/>
</dbReference>
<comment type="similarity">
    <text evidence="1">Belongs to the sulfatase family.</text>
</comment>
<keyword evidence="2" id="KW-0479">Metal-binding</keyword>
<dbReference type="PROSITE" id="PS00149">
    <property type="entry name" value="SULFATASE_2"/>
    <property type="match status" value="1"/>
</dbReference>
<feature type="non-terminal residue" evidence="6">
    <location>
        <position position="1"/>
    </location>
</feature>
<gene>
    <name evidence="6" type="ORF">S01H4_25717</name>
</gene>
<proteinExistence type="inferred from homology"/>
<dbReference type="InterPro" id="IPR050738">
    <property type="entry name" value="Sulfatase"/>
</dbReference>
<feature type="non-terminal residue" evidence="6">
    <location>
        <position position="277"/>
    </location>
</feature>
<reference evidence="6" key="1">
    <citation type="journal article" date="2014" name="Front. Microbiol.">
        <title>High frequency of phylogenetically diverse reductive dehalogenase-homologous genes in deep subseafloor sedimentary metagenomes.</title>
        <authorList>
            <person name="Kawai M."/>
            <person name="Futagami T."/>
            <person name="Toyoda A."/>
            <person name="Takaki Y."/>
            <person name="Nishi S."/>
            <person name="Hori S."/>
            <person name="Arai W."/>
            <person name="Tsubouchi T."/>
            <person name="Morono Y."/>
            <person name="Uchiyama I."/>
            <person name="Ito T."/>
            <person name="Fujiyama A."/>
            <person name="Inagaki F."/>
            <person name="Takami H."/>
        </authorList>
    </citation>
    <scope>NUCLEOTIDE SEQUENCE</scope>
    <source>
        <strain evidence="6">Expedition CK06-06</strain>
    </source>
</reference>
<evidence type="ECO:0000256" key="3">
    <source>
        <dbReference type="ARBA" id="ARBA00022801"/>
    </source>
</evidence>
<keyword evidence="3" id="KW-0378">Hydrolase</keyword>
<sequence length="277" mass="31154">PNLDQLAKEGVRFTRHYASSVCSPARAALLTGQDPARNGYVPNGRGLSPQLITLPEALKGAGYSTWHIGKWHIGDLQRQAWPDHQGFDHWFGFLNQWRLAGKQVNGEIELAKPRYLDPWLESDSEPAAFYPGHLENILTDKTITTIDELQALDSPWFINLWFYAPHTPIQPAIEFAEKYADTDAGRYKALVHQLDHNIGRVLNHLDNTGERENTIVVVVSDNGGTNRQIDNNFPYQGKKASYFEGGLRTPLIIQWPDSDTSGTVYSDIVSVQDIYPT</sequence>
<name>X1B4C9_9ZZZZ</name>
<dbReference type="InterPro" id="IPR024607">
    <property type="entry name" value="Sulfatase_CS"/>
</dbReference>
<evidence type="ECO:0000256" key="2">
    <source>
        <dbReference type="ARBA" id="ARBA00022723"/>
    </source>
</evidence>
<dbReference type="EMBL" id="BART01012275">
    <property type="protein sequence ID" value="GAG79028.1"/>
    <property type="molecule type" value="Genomic_DNA"/>
</dbReference>
<dbReference type="GO" id="GO:0004065">
    <property type="term" value="F:arylsulfatase activity"/>
    <property type="evidence" value="ECO:0007669"/>
    <property type="project" value="TreeGrafter"/>
</dbReference>
<dbReference type="GO" id="GO:0046872">
    <property type="term" value="F:metal ion binding"/>
    <property type="evidence" value="ECO:0007669"/>
    <property type="project" value="UniProtKB-KW"/>
</dbReference>
<evidence type="ECO:0000313" key="6">
    <source>
        <dbReference type="EMBL" id="GAG79028.1"/>
    </source>
</evidence>
<evidence type="ECO:0000256" key="4">
    <source>
        <dbReference type="ARBA" id="ARBA00022837"/>
    </source>
</evidence>
<accession>X1B4C9</accession>
<comment type="caution">
    <text evidence="6">The sequence shown here is derived from an EMBL/GenBank/DDBJ whole genome shotgun (WGS) entry which is preliminary data.</text>
</comment>
<keyword evidence="4" id="KW-0106">Calcium</keyword>
<evidence type="ECO:0000259" key="5">
    <source>
        <dbReference type="Pfam" id="PF00884"/>
    </source>
</evidence>
<dbReference type="SUPFAM" id="SSF53649">
    <property type="entry name" value="Alkaline phosphatase-like"/>
    <property type="match status" value="1"/>
</dbReference>
<dbReference type="AlphaFoldDB" id="X1B4C9"/>
<dbReference type="InterPro" id="IPR000917">
    <property type="entry name" value="Sulfatase_N"/>
</dbReference>
<dbReference type="PROSITE" id="PS00523">
    <property type="entry name" value="SULFATASE_1"/>
    <property type="match status" value="1"/>
</dbReference>